<accession>A0ABS8DL86</accession>
<reference evidence="1 2" key="1">
    <citation type="submission" date="2021-10" db="EMBL/GenBank/DDBJ databases">
        <title>Collection of gut derived symbiotic bacterial strains cultured from healthy donors.</title>
        <authorList>
            <person name="Lin H."/>
            <person name="Littmann E."/>
            <person name="Kohout C."/>
            <person name="Pamer E.G."/>
        </authorList>
    </citation>
    <scope>NUCLEOTIDE SEQUENCE [LARGE SCALE GENOMIC DNA]</scope>
    <source>
        <strain evidence="1 2">DFI.1.165</strain>
    </source>
</reference>
<protein>
    <submittedName>
        <fullName evidence="1">Uncharacterized protein</fullName>
    </submittedName>
</protein>
<evidence type="ECO:0000313" key="1">
    <source>
        <dbReference type="EMBL" id="MCB7389205.1"/>
    </source>
</evidence>
<name>A0ABS8DL86_9FIRM</name>
<keyword evidence="2" id="KW-1185">Reference proteome</keyword>
<sequence>MELTQEFFIALGNNYSDANIERALEHVDYLISEEEAYFELGTAAVKEELAALSDLVREFASYIQKGRYRFLKKLIHL</sequence>
<comment type="caution">
    <text evidence="1">The sequence shown here is derived from an EMBL/GenBank/DDBJ whole genome shotgun (WGS) entry which is preliminary data.</text>
</comment>
<organism evidence="1 2">
    <name type="scientific">Bariatricus massiliensis</name>
    <dbReference type="NCBI Taxonomy" id="1745713"/>
    <lineage>
        <taxon>Bacteria</taxon>
        <taxon>Bacillati</taxon>
        <taxon>Bacillota</taxon>
        <taxon>Clostridia</taxon>
        <taxon>Lachnospirales</taxon>
        <taxon>Lachnospiraceae</taxon>
        <taxon>Bariatricus</taxon>
    </lineage>
</organism>
<gene>
    <name evidence="1" type="ORF">LIZ65_18125</name>
</gene>
<proteinExistence type="predicted"/>
<dbReference type="RefSeq" id="WP_066734374.1">
    <property type="nucleotide sequence ID" value="NZ_JAJCIQ010000019.1"/>
</dbReference>
<dbReference type="Proteomes" id="UP001299546">
    <property type="component" value="Unassembled WGS sequence"/>
</dbReference>
<evidence type="ECO:0000313" key="2">
    <source>
        <dbReference type="Proteomes" id="UP001299546"/>
    </source>
</evidence>
<dbReference type="EMBL" id="JAJCIS010000020">
    <property type="protein sequence ID" value="MCB7389205.1"/>
    <property type="molecule type" value="Genomic_DNA"/>
</dbReference>